<dbReference type="EMBL" id="MFLD01000038">
    <property type="protein sequence ID" value="OGG58696.1"/>
    <property type="molecule type" value="Genomic_DNA"/>
</dbReference>
<evidence type="ECO:0000313" key="2">
    <source>
        <dbReference type="Proteomes" id="UP000178042"/>
    </source>
</evidence>
<comment type="caution">
    <text evidence="1">The sequence shown here is derived from an EMBL/GenBank/DDBJ whole genome shotgun (WGS) entry which is preliminary data.</text>
</comment>
<reference evidence="1 2" key="1">
    <citation type="journal article" date="2016" name="Nat. Commun.">
        <title>Thousands of microbial genomes shed light on interconnected biogeochemical processes in an aquifer system.</title>
        <authorList>
            <person name="Anantharaman K."/>
            <person name="Brown C.T."/>
            <person name="Hug L.A."/>
            <person name="Sharon I."/>
            <person name="Castelle C.J."/>
            <person name="Probst A.J."/>
            <person name="Thomas B.C."/>
            <person name="Singh A."/>
            <person name="Wilkins M.J."/>
            <person name="Karaoz U."/>
            <person name="Brodie E.L."/>
            <person name="Williams K.H."/>
            <person name="Hubbard S.S."/>
            <person name="Banfield J.F."/>
        </authorList>
    </citation>
    <scope>NUCLEOTIDE SEQUENCE [LARGE SCALE GENOMIC DNA]</scope>
</reference>
<organism evidence="1 2">
    <name type="scientific">Candidatus Kaiserbacteria bacterium RIFCSPHIGHO2_02_FULL_49_16</name>
    <dbReference type="NCBI Taxonomy" id="1798490"/>
    <lineage>
        <taxon>Bacteria</taxon>
        <taxon>Candidatus Kaiseribacteriota</taxon>
    </lineage>
</organism>
<protein>
    <submittedName>
        <fullName evidence="1">Uncharacterized protein</fullName>
    </submittedName>
</protein>
<proteinExistence type="predicted"/>
<sequence>MRAHIPLSASSFTMGILNDQENVLLYPGASAIVNSGGSPVGTSFRENMCSGYLGQFQNYYPPLSNSCPSAYDALAFTPENLKVYGETCFDFLQTIPTCTAPLRNVPASVNPNCRAFAANVFSYNGCVANNRFRPTFNSNSWRLYLGANVELWRNTHDIIRLLDDSGRTVDVVTY</sequence>
<dbReference type="Proteomes" id="UP000178042">
    <property type="component" value="Unassembled WGS sequence"/>
</dbReference>
<gene>
    <name evidence="1" type="ORF">A3C86_00795</name>
</gene>
<dbReference type="AlphaFoldDB" id="A0A1F6DBB3"/>
<name>A0A1F6DBB3_9BACT</name>
<accession>A0A1F6DBB3</accession>
<evidence type="ECO:0000313" key="1">
    <source>
        <dbReference type="EMBL" id="OGG58696.1"/>
    </source>
</evidence>